<accession>A0A845F4J1</accession>
<evidence type="ECO:0000313" key="5">
    <source>
        <dbReference type="Proteomes" id="UP000447833"/>
    </source>
</evidence>
<dbReference type="CDD" id="cd00431">
    <property type="entry name" value="cysteine_hydrolases"/>
    <property type="match status" value="1"/>
</dbReference>
<dbReference type="InterPro" id="IPR050272">
    <property type="entry name" value="Isochorismatase-like_hydrls"/>
</dbReference>
<reference evidence="4 5" key="1">
    <citation type="submission" date="2019-11" db="EMBL/GenBank/DDBJ databases">
        <title>Genome sequences of 17 halophilic strains isolated from different environments.</title>
        <authorList>
            <person name="Furrow R.E."/>
        </authorList>
    </citation>
    <scope>NUCLEOTIDE SEQUENCE [LARGE SCALE GENOMIC DNA]</scope>
    <source>
        <strain evidence="4 5">22506_14_FS</strain>
    </source>
</reference>
<dbReference type="InterPro" id="IPR000868">
    <property type="entry name" value="Isochorismatase-like_dom"/>
</dbReference>
<dbReference type="InterPro" id="IPR036380">
    <property type="entry name" value="Isochorismatase-like_sf"/>
</dbReference>
<dbReference type="PANTHER" id="PTHR43540:SF6">
    <property type="entry name" value="ISOCHORISMATASE-LIKE DOMAIN-CONTAINING PROTEIN"/>
    <property type="match status" value="1"/>
</dbReference>
<keyword evidence="2" id="KW-0378">Hydrolase</keyword>
<sequence>MGKEHIEHSHQDTSAALLLIDVINTMDFEDAELLARYTEETADNIKSLKEQAKSKGMPVIYVNDNYGLWQSDFKKVINYAAEANGQHLVDRLEPEDDDYTVVKPKHSGFFSTPLSTLLKYLNVNTLILTGFAGNICVLFTANDAYMREYDLYIPSDCCASNVKEDNDYALRLMEGNLKANTQASSELKLDKLIEKANQRKTTTAYEG</sequence>
<evidence type="ECO:0000313" key="4">
    <source>
        <dbReference type="EMBL" id="MYL66002.1"/>
    </source>
</evidence>
<dbReference type="Gene3D" id="3.40.50.850">
    <property type="entry name" value="Isochorismatase-like"/>
    <property type="match status" value="1"/>
</dbReference>
<evidence type="ECO:0000256" key="2">
    <source>
        <dbReference type="ARBA" id="ARBA00022801"/>
    </source>
</evidence>
<organism evidence="4 5">
    <name type="scientific">Guptibacillus hwajinpoensis</name>
    <dbReference type="NCBI Taxonomy" id="208199"/>
    <lineage>
        <taxon>Bacteria</taxon>
        <taxon>Bacillati</taxon>
        <taxon>Bacillota</taxon>
        <taxon>Bacilli</taxon>
        <taxon>Bacillales</taxon>
        <taxon>Guptibacillaceae</taxon>
        <taxon>Guptibacillus</taxon>
    </lineage>
</organism>
<dbReference type="EMBL" id="WMEY01000013">
    <property type="protein sequence ID" value="MYL66002.1"/>
    <property type="molecule type" value="Genomic_DNA"/>
</dbReference>
<proteinExistence type="inferred from homology"/>
<comment type="similarity">
    <text evidence="1">Belongs to the isochorismatase family.</text>
</comment>
<dbReference type="Pfam" id="PF00857">
    <property type="entry name" value="Isochorismatase"/>
    <property type="match status" value="1"/>
</dbReference>
<dbReference type="GO" id="GO:0016787">
    <property type="term" value="F:hydrolase activity"/>
    <property type="evidence" value="ECO:0007669"/>
    <property type="project" value="UniProtKB-KW"/>
</dbReference>
<name>A0A845F4J1_9BACL</name>
<dbReference type="SUPFAM" id="SSF52499">
    <property type="entry name" value="Isochorismatase-like hydrolases"/>
    <property type="match status" value="1"/>
</dbReference>
<dbReference type="RefSeq" id="WP_098445649.1">
    <property type="nucleotide sequence ID" value="NZ_WMEY01000013.1"/>
</dbReference>
<evidence type="ECO:0000256" key="1">
    <source>
        <dbReference type="ARBA" id="ARBA00006336"/>
    </source>
</evidence>
<protein>
    <submittedName>
        <fullName evidence="4">Isochorismatase family protein</fullName>
    </submittedName>
</protein>
<dbReference type="PANTHER" id="PTHR43540">
    <property type="entry name" value="PEROXYUREIDOACRYLATE/UREIDOACRYLATE AMIDOHYDROLASE-RELATED"/>
    <property type="match status" value="1"/>
</dbReference>
<feature type="domain" description="Isochorismatase-like" evidence="3">
    <location>
        <begin position="15"/>
        <end position="174"/>
    </location>
</feature>
<gene>
    <name evidence="4" type="ORF">GLW07_21930</name>
</gene>
<dbReference type="Proteomes" id="UP000447833">
    <property type="component" value="Unassembled WGS sequence"/>
</dbReference>
<dbReference type="AlphaFoldDB" id="A0A845F4J1"/>
<comment type="caution">
    <text evidence="4">The sequence shown here is derived from an EMBL/GenBank/DDBJ whole genome shotgun (WGS) entry which is preliminary data.</text>
</comment>
<evidence type="ECO:0000259" key="3">
    <source>
        <dbReference type="Pfam" id="PF00857"/>
    </source>
</evidence>